<dbReference type="AlphaFoldDB" id="A0A1R4GLI2"/>
<evidence type="ECO:0000256" key="4">
    <source>
        <dbReference type="ARBA" id="ARBA00022741"/>
    </source>
</evidence>
<dbReference type="Gene3D" id="3.30.70.260">
    <property type="match status" value="1"/>
</dbReference>
<evidence type="ECO:0000256" key="2">
    <source>
        <dbReference type="ARBA" id="ARBA00022448"/>
    </source>
</evidence>
<proteinExistence type="inferred from homology"/>
<dbReference type="FunFam" id="3.40.50.300:FF:000056">
    <property type="entry name" value="Cell division ATP-binding protein FtsE"/>
    <property type="match status" value="1"/>
</dbReference>
<evidence type="ECO:0000256" key="1">
    <source>
        <dbReference type="ARBA" id="ARBA00005417"/>
    </source>
</evidence>
<keyword evidence="5 12" id="KW-0067">ATP-binding</keyword>
<dbReference type="SMART" id="SM00382">
    <property type="entry name" value="AAA"/>
    <property type="match status" value="1"/>
</dbReference>
<evidence type="ECO:0000256" key="5">
    <source>
        <dbReference type="ARBA" id="ARBA00022840"/>
    </source>
</evidence>
<dbReference type="RefSeq" id="WP_086999667.1">
    <property type="nucleotide sequence ID" value="NZ_FUHW01000038.1"/>
</dbReference>
<dbReference type="PANTHER" id="PTHR43166">
    <property type="entry name" value="AMINO ACID IMPORT ATP-BINDING PROTEIN"/>
    <property type="match status" value="1"/>
</dbReference>
<dbReference type="GO" id="GO:0006865">
    <property type="term" value="P:amino acid transport"/>
    <property type="evidence" value="ECO:0007669"/>
    <property type="project" value="UniProtKB-KW"/>
</dbReference>
<feature type="domain" description="ABC transporter" evidence="11">
    <location>
        <begin position="5"/>
        <end position="248"/>
    </location>
</feature>
<comment type="similarity">
    <text evidence="1">Belongs to the ABC transporter superfamily.</text>
</comment>
<evidence type="ECO:0000256" key="7">
    <source>
        <dbReference type="ARBA" id="ARBA00022970"/>
    </source>
</evidence>
<dbReference type="GO" id="GO:0016887">
    <property type="term" value="F:ATP hydrolysis activity"/>
    <property type="evidence" value="ECO:0007669"/>
    <property type="project" value="InterPro"/>
</dbReference>
<dbReference type="GO" id="GO:0005886">
    <property type="term" value="C:plasma membrane"/>
    <property type="evidence" value="ECO:0007669"/>
    <property type="project" value="UniProtKB-ARBA"/>
</dbReference>
<dbReference type="InterPro" id="IPR027417">
    <property type="entry name" value="P-loop_NTPase"/>
</dbReference>
<dbReference type="Gene3D" id="3.40.50.300">
    <property type="entry name" value="P-loop containing nucleotide triphosphate hydrolases"/>
    <property type="match status" value="1"/>
</dbReference>
<keyword evidence="6" id="KW-1278">Translocase</keyword>
<evidence type="ECO:0000256" key="9">
    <source>
        <dbReference type="ARBA" id="ARBA00054718"/>
    </source>
</evidence>
<keyword evidence="4" id="KW-0547">Nucleotide-binding</keyword>
<evidence type="ECO:0000313" key="13">
    <source>
        <dbReference type="Proteomes" id="UP000195913"/>
    </source>
</evidence>
<organism evidence="12 13">
    <name type="scientific">Arthrobacter rhombi</name>
    <dbReference type="NCBI Taxonomy" id="71253"/>
    <lineage>
        <taxon>Bacteria</taxon>
        <taxon>Bacillati</taxon>
        <taxon>Actinomycetota</taxon>
        <taxon>Actinomycetes</taxon>
        <taxon>Micrococcales</taxon>
        <taxon>Micrococcaceae</taxon>
        <taxon>Arthrobacter</taxon>
    </lineage>
</organism>
<name>A0A1R4GLI2_9MICC</name>
<dbReference type="PROSITE" id="PS50893">
    <property type="entry name" value="ABC_TRANSPORTER_2"/>
    <property type="match status" value="1"/>
</dbReference>
<keyword evidence="8" id="KW-0472">Membrane</keyword>
<dbReference type="CDD" id="cd03258">
    <property type="entry name" value="ABC_MetN_methionine_transporter"/>
    <property type="match status" value="1"/>
</dbReference>
<dbReference type="InterPro" id="IPR003439">
    <property type="entry name" value="ABC_transporter-like_ATP-bd"/>
</dbReference>
<protein>
    <submittedName>
        <fullName evidence="12">Methionine ABC transporter ATP-binding protein</fullName>
    </submittedName>
</protein>
<dbReference type="GO" id="GO:0005524">
    <property type="term" value="F:ATP binding"/>
    <property type="evidence" value="ECO:0007669"/>
    <property type="project" value="UniProtKB-KW"/>
</dbReference>
<evidence type="ECO:0000256" key="8">
    <source>
        <dbReference type="ARBA" id="ARBA00023136"/>
    </source>
</evidence>
<comment type="function">
    <text evidence="9">Part of the ABC transporter FtsEX involved in cellular division. Has ATPase activity.</text>
</comment>
<comment type="subunit">
    <text evidence="10">Homodimer. Forms a membrane-associated complex with FtsX.</text>
</comment>
<dbReference type="InterPro" id="IPR050086">
    <property type="entry name" value="MetN_ABC_transporter-like"/>
</dbReference>
<dbReference type="InterPro" id="IPR041701">
    <property type="entry name" value="MetN_ABC"/>
</dbReference>
<evidence type="ECO:0000256" key="10">
    <source>
        <dbReference type="ARBA" id="ARBA00063837"/>
    </source>
</evidence>
<evidence type="ECO:0000256" key="3">
    <source>
        <dbReference type="ARBA" id="ARBA00022475"/>
    </source>
</evidence>
<evidence type="ECO:0000256" key="6">
    <source>
        <dbReference type="ARBA" id="ARBA00022967"/>
    </source>
</evidence>
<dbReference type="EMBL" id="FUHW01000038">
    <property type="protein sequence ID" value="SJM69030.1"/>
    <property type="molecule type" value="Genomic_DNA"/>
</dbReference>
<sequence>MTSIVSFRKISKAYPGRGATKGTPVHALRDVTFDIQKGSITGVIGYSGAGKSTLVRLINALELPTAGSLTVNGSELTGMGEKDLRGLRGGIGMIFQQFNLFNSRSVAKNVEYPLIVAGWTKDQRAARVAELLDFVGISEKAKQFPSQLSGGQKQRVGIARALATNPEILLADEATSALDPETTTEVLALLKRVNQAFGTTIVVITHEMHVVRSICDHVAVMEQGALLEHGPVYDVFAFPQNPATQKFISSTIADRPSADTVARLQVLHPGRLVSMTISEAPGARAGTNQREISSLLASYPAVHDSVVYGSVTEIAQRPFGSLTYVLEGPEADVDAVIEGLAKITTVQQWPPMAAAGSDVEGAKP</sequence>
<dbReference type="Pfam" id="PF00005">
    <property type="entry name" value="ABC_tran"/>
    <property type="match status" value="1"/>
</dbReference>
<dbReference type="InterPro" id="IPR017871">
    <property type="entry name" value="ABC_transporter-like_CS"/>
</dbReference>
<evidence type="ECO:0000259" key="11">
    <source>
        <dbReference type="PROSITE" id="PS50893"/>
    </source>
</evidence>
<reference evidence="12 13" key="1">
    <citation type="submission" date="2017-02" db="EMBL/GenBank/DDBJ databases">
        <authorList>
            <person name="Peterson S.W."/>
        </authorList>
    </citation>
    <scope>NUCLEOTIDE SEQUENCE [LARGE SCALE GENOMIC DNA]</scope>
    <source>
        <strain evidence="12 13">B Ar 00.02</strain>
    </source>
</reference>
<evidence type="ECO:0000313" key="12">
    <source>
        <dbReference type="EMBL" id="SJM69030.1"/>
    </source>
</evidence>
<dbReference type="SUPFAM" id="SSF52540">
    <property type="entry name" value="P-loop containing nucleoside triphosphate hydrolases"/>
    <property type="match status" value="1"/>
</dbReference>
<keyword evidence="2" id="KW-0813">Transport</keyword>
<dbReference type="Pfam" id="PF09383">
    <property type="entry name" value="NIL"/>
    <property type="match status" value="1"/>
</dbReference>
<dbReference type="InterPro" id="IPR018449">
    <property type="entry name" value="NIL_domain"/>
</dbReference>
<dbReference type="PANTHER" id="PTHR43166:SF30">
    <property type="entry name" value="METHIONINE IMPORT ATP-BINDING PROTEIN METN"/>
    <property type="match status" value="1"/>
</dbReference>
<dbReference type="InterPro" id="IPR003593">
    <property type="entry name" value="AAA+_ATPase"/>
</dbReference>
<dbReference type="Proteomes" id="UP000195913">
    <property type="component" value="Unassembled WGS sequence"/>
</dbReference>
<dbReference type="PROSITE" id="PS00211">
    <property type="entry name" value="ABC_TRANSPORTER_1"/>
    <property type="match status" value="1"/>
</dbReference>
<keyword evidence="3" id="KW-1003">Cell membrane</keyword>
<keyword evidence="13" id="KW-1185">Reference proteome</keyword>
<keyword evidence="7" id="KW-0029">Amino-acid transport</keyword>
<gene>
    <name evidence="12" type="ORF">FM101_11465</name>
</gene>
<accession>A0A1R4GLI2</accession>